<evidence type="ECO:0000313" key="2">
    <source>
        <dbReference type="EMBL" id="MFC5469330.1"/>
    </source>
</evidence>
<keyword evidence="3" id="KW-1185">Reference proteome</keyword>
<accession>A0ABW0LVN2</accession>
<protein>
    <submittedName>
        <fullName evidence="2">Uncharacterized protein</fullName>
    </submittedName>
</protein>
<proteinExistence type="predicted"/>
<keyword evidence="1" id="KW-1133">Transmembrane helix</keyword>
<sequence length="133" mass="14642">MTSREVKDLKRDVIALVLAVAVIGLVFLVTWVSRTVNDTTPITRIAEAADHLGRFVEDYDSLTPVQLMTADLEPQIYVEAATIAPDEGTANDLRYAAELITKYNDGAGVETLQEAYDILTEVISHFREAAKTT</sequence>
<reference evidence="3" key="1">
    <citation type="journal article" date="2019" name="Int. J. Syst. Evol. Microbiol.">
        <title>The Global Catalogue of Microorganisms (GCM) 10K type strain sequencing project: providing services to taxonomists for standard genome sequencing and annotation.</title>
        <authorList>
            <consortium name="The Broad Institute Genomics Platform"/>
            <consortium name="The Broad Institute Genome Sequencing Center for Infectious Disease"/>
            <person name="Wu L."/>
            <person name="Ma J."/>
        </authorList>
    </citation>
    <scope>NUCLEOTIDE SEQUENCE [LARGE SCALE GENOMIC DNA]</scope>
    <source>
        <strain evidence="3">CCUG 57113</strain>
    </source>
</reference>
<organism evidence="2 3">
    <name type="scientific">Cohnella suwonensis</name>
    <dbReference type="NCBI Taxonomy" id="696072"/>
    <lineage>
        <taxon>Bacteria</taxon>
        <taxon>Bacillati</taxon>
        <taxon>Bacillota</taxon>
        <taxon>Bacilli</taxon>
        <taxon>Bacillales</taxon>
        <taxon>Paenibacillaceae</taxon>
        <taxon>Cohnella</taxon>
    </lineage>
</organism>
<dbReference type="RefSeq" id="WP_209750505.1">
    <property type="nucleotide sequence ID" value="NZ_JBHSMH010000030.1"/>
</dbReference>
<dbReference type="EMBL" id="JBHSMH010000030">
    <property type="protein sequence ID" value="MFC5469330.1"/>
    <property type="molecule type" value="Genomic_DNA"/>
</dbReference>
<keyword evidence="1" id="KW-0812">Transmembrane</keyword>
<keyword evidence="1" id="KW-0472">Membrane</keyword>
<evidence type="ECO:0000256" key="1">
    <source>
        <dbReference type="SAM" id="Phobius"/>
    </source>
</evidence>
<name>A0ABW0LVN2_9BACL</name>
<dbReference type="Proteomes" id="UP001596105">
    <property type="component" value="Unassembled WGS sequence"/>
</dbReference>
<gene>
    <name evidence="2" type="ORF">ACFPPD_11410</name>
</gene>
<feature type="transmembrane region" description="Helical" evidence="1">
    <location>
        <begin position="12"/>
        <end position="32"/>
    </location>
</feature>
<comment type="caution">
    <text evidence="2">The sequence shown here is derived from an EMBL/GenBank/DDBJ whole genome shotgun (WGS) entry which is preliminary data.</text>
</comment>
<evidence type="ECO:0000313" key="3">
    <source>
        <dbReference type="Proteomes" id="UP001596105"/>
    </source>
</evidence>